<comment type="subcellular location">
    <subcellularLocation>
        <location evidence="3">Endoplasmic reticulum</location>
    </subcellularLocation>
    <subcellularLocation>
        <location evidence="2">Membrane</location>
        <topology evidence="2">Multi-pass membrane protein</topology>
    </subcellularLocation>
</comment>
<comment type="function">
    <text evidence="1">Transfers mannosyl residues to the hydroxyl group of serine or threonine residues.</text>
</comment>
<dbReference type="GO" id="GO:0016020">
    <property type="term" value="C:membrane"/>
    <property type="evidence" value="ECO:0007669"/>
    <property type="project" value="UniProtKB-SubCell"/>
</dbReference>
<dbReference type="FunFam" id="1.25.40.10:FF:000528">
    <property type="entry name" value="Transmembrane and TPR repeat-containing protein 3"/>
    <property type="match status" value="1"/>
</dbReference>
<feature type="repeat" description="TPR" evidence="16">
    <location>
        <begin position="479"/>
        <end position="512"/>
    </location>
</feature>
<keyword evidence="11" id="KW-0256">Endoplasmic reticulum</keyword>
<dbReference type="SUPFAM" id="SSF48452">
    <property type="entry name" value="TPR-like"/>
    <property type="match status" value="2"/>
</dbReference>
<evidence type="ECO:0000313" key="22">
    <source>
        <dbReference type="Proteomes" id="UP000009046"/>
    </source>
</evidence>
<evidence type="ECO:0000256" key="8">
    <source>
        <dbReference type="ARBA" id="ARBA00022692"/>
    </source>
</evidence>
<dbReference type="EMBL" id="DS235083">
    <property type="protein sequence ID" value="EEB11493.1"/>
    <property type="molecule type" value="Genomic_DNA"/>
</dbReference>
<dbReference type="STRING" id="121224.E0VDN7"/>
<evidence type="ECO:0000256" key="7">
    <source>
        <dbReference type="ARBA" id="ARBA00022679"/>
    </source>
</evidence>
<dbReference type="CTD" id="8238357"/>
<feature type="transmembrane region" description="Helical" evidence="18">
    <location>
        <begin position="403"/>
        <end position="421"/>
    </location>
</feature>
<dbReference type="eggNOG" id="KOG1124">
    <property type="taxonomic scope" value="Eukaryota"/>
</dbReference>
<keyword evidence="9" id="KW-0677">Repeat</keyword>
<feature type="transmembrane region" description="Helical" evidence="18">
    <location>
        <begin position="346"/>
        <end position="371"/>
    </location>
</feature>
<dbReference type="FunFam" id="1.25.40.10:FF:000239">
    <property type="entry name" value="Transmembrane and TPR repeat-containing protein 3"/>
    <property type="match status" value="1"/>
</dbReference>
<dbReference type="InterPro" id="IPR019734">
    <property type="entry name" value="TPR_rpt"/>
</dbReference>
<reference evidence="20" key="2">
    <citation type="submission" date="2007-04" db="EMBL/GenBank/DDBJ databases">
        <title>The genome of the human body louse.</title>
        <authorList>
            <consortium name="The Human Body Louse Genome Consortium"/>
            <person name="Kirkness E."/>
            <person name="Walenz B."/>
            <person name="Hass B."/>
            <person name="Bruggner R."/>
            <person name="Strausberg R."/>
        </authorList>
    </citation>
    <scope>NUCLEOTIDE SEQUENCE</scope>
    <source>
        <strain evidence="20">USDA</strain>
    </source>
</reference>
<dbReference type="KEGG" id="phu:Phum_PHUM122250"/>
<proteinExistence type="inferred from homology"/>
<organism>
    <name type="scientific">Pediculus humanus subsp. corporis</name>
    <name type="common">Body louse</name>
    <dbReference type="NCBI Taxonomy" id="121224"/>
    <lineage>
        <taxon>Eukaryota</taxon>
        <taxon>Metazoa</taxon>
        <taxon>Ecdysozoa</taxon>
        <taxon>Arthropoda</taxon>
        <taxon>Hexapoda</taxon>
        <taxon>Insecta</taxon>
        <taxon>Pterygota</taxon>
        <taxon>Neoptera</taxon>
        <taxon>Paraneoptera</taxon>
        <taxon>Psocodea</taxon>
        <taxon>Troctomorpha</taxon>
        <taxon>Phthiraptera</taxon>
        <taxon>Anoplura</taxon>
        <taxon>Pediculidae</taxon>
        <taxon>Pediculus</taxon>
    </lineage>
</organism>
<evidence type="ECO:0000256" key="18">
    <source>
        <dbReference type="SAM" id="Phobius"/>
    </source>
</evidence>
<comment type="pathway">
    <text evidence="4">Protein modification; protein glycosylation.</text>
</comment>
<evidence type="ECO:0000256" key="16">
    <source>
        <dbReference type="PROSITE-ProRule" id="PRU00339"/>
    </source>
</evidence>
<feature type="repeat" description="TPR" evidence="16">
    <location>
        <begin position="770"/>
        <end position="803"/>
    </location>
</feature>
<dbReference type="Pfam" id="PF13181">
    <property type="entry name" value="TPR_8"/>
    <property type="match status" value="2"/>
</dbReference>
<evidence type="ECO:0000256" key="11">
    <source>
        <dbReference type="ARBA" id="ARBA00022824"/>
    </source>
</evidence>
<name>E0VDN7_PEDHC</name>
<evidence type="ECO:0000256" key="3">
    <source>
        <dbReference type="ARBA" id="ARBA00004240"/>
    </source>
</evidence>
<feature type="repeat" description="TPR" evidence="16">
    <location>
        <begin position="445"/>
        <end position="478"/>
    </location>
</feature>
<dbReference type="RefSeq" id="XP_002424231.1">
    <property type="nucleotide sequence ID" value="XM_002424186.1"/>
</dbReference>
<dbReference type="VEuPathDB" id="VectorBase:PHUM122250"/>
<evidence type="ECO:0000256" key="1">
    <source>
        <dbReference type="ARBA" id="ARBA00003582"/>
    </source>
</evidence>
<dbReference type="OMA" id="AKACFTR"/>
<evidence type="ECO:0000256" key="5">
    <source>
        <dbReference type="ARBA" id="ARBA00007882"/>
    </source>
</evidence>
<dbReference type="PROSITE" id="PS50293">
    <property type="entry name" value="TPR_REGION"/>
    <property type="match status" value="1"/>
</dbReference>
<evidence type="ECO:0000256" key="2">
    <source>
        <dbReference type="ARBA" id="ARBA00004141"/>
    </source>
</evidence>
<evidence type="ECO:0000259" key="19">
    <source>
        <dbReference type="Pfam" id="PF08409"/>
    </source>
</evidence>
<evidence type="ECO:0000313" key="21">
    <source>
        <dbReference type="EnsemblMetazoa" id="PHUM122250-PA"/>
    </source>
</evidence>
<dbReference type="InterPro" id="IPR013618">
    <property type="entry name" value="TMTC_DUF1736"/>
</dbReference>
<evidence type="ECO:0000256" key="4">
    <source>
        <dbReference type="ARBA" id="ARBA00004922"/>
    </source>
</evidence>
<reference evidence="20" key="1">
    <citation type="submission" date="2007-04" db="EMBL/GenBank/DDBJ databases">
        <title>Annotation of Pediculus humanus corporis strain USDA.</title>
        <authorList>
            <person name="Kirkness E."/>
            <person name="Hannick L."/>
            <person name="Hass B."/>
            <person name="Bruggner R."/>
            <person name="Lawson D."/>
            <person name="Bidwell S."/>
            <person name="Joardar V."/>
            <person name="Caler E."/>
            <person name="Walenz B."/>
            <person name="Inman J."/>
            <person name="Schobel S."/>
            <person name="Galinsky K."/>
            <person name="Amedeo P."/>
            <person name="Strausberg R."/>
        </authorList>
    </citation>
    <scope>NUCLEOTIDE SEQUENCE</scope>
    <source>
        <strain evidence="20">USDA</strain>
    </source>
</reference>
<dbReference type="EMBL" id="AAZO01001440">
    <property type="status" value="NOT_ANNOTATED_CDS"/>
    <property type="molecule type" value="Genomic_DNA"/>
</dbReference>
<dbReference type="Pfam" id="PF08409">
    <property type="entry name" value="TMTC_DUF1736"/>
    <property type="match status" value="1"/>
</dbReference>
<dbReference type="GeneID" id="8238357"/>
<feature type="transmembrane region" description="Helical" evidence="18">
    <location>
        <begin position="377"/>
        <end position="396"/>
    </location>
</feature>
<keyword evidence="7" id="KW-0808">Transferase</keyword>
<dbReference type="OrthoDB" id="66906at2759"/>
<protein>
    <recommendedName>
        <fullName evidence="6">dolichyl-phosphate-mannose--protein mannosyltransferase</fullName>
        <ecNumber evidence="6">2.4.1.109</ecNumber>
    </recommendedName>
</protein>
<evidence type="ECO:0000256" key="14">
    <source>
        <dbReference type="ARBA" id="ARBA00045085"/>
    </source>
</evidence>
<feature type="transmembrane region" description="Helical" evidence="18">
    <location>
        <begin position="320"/>
        <end position="339"/>
    </location>
</feature>
<feature type="repeat" description="TPR" evidence="16">
    <location>
        <begin position="562"/>
        <end position="595"/>
    </location>
</feature>
<dbReference type="FunCoup" id="E0VDN7">
    <property type="interactions" value="975"/>
</dbReference>
<feature type="compositionally biased region" description="Basic and acidic residues" evidence="17">
    <location>
        <begin position="854"/>
        <end position="880"/>
    </location>
</feature>
<keyword evidence="12 18" id="KW-1133">Transmembrane helix</keyword>
<evidence type="ECO:0000256" key="17">
    <source>
        <dbReference type="SAM" id="MobiDB-lite"/>
    </source>
</evidence>
<dbReference type="InParanoid" id="E0VDN7"/>
<gene>
    <name evidence="21" type="primary">8238357</name>
    <name evidence="20" type="ORF">Phum_PHUM122250</name>
</gene>
<dbReference type="EnsemblMetazoa" id="PHUM122250-RA">
    <property type="protein sequence ID" value="PHUM122250-PA"/>
    <property type="gene ID" value="PHUM122250"/>
</dbReference>
<dbReference type="PANTHER" id="PTHR44395">
    <property type="match status" value="1"/>
</dbReference>
<dbReference type="Pfam" id="PF13414">
    <property type="entry name" value="TPR_11"/>
    <property type="match status" value="1"/>
</dbReference>
<feature type="region of interest" description="Disordered" evidence="17">
    <location>
        <begin position="845"/>
        <end position="886"/>
    </location>
</feature>
<dbReference type="EC" id="2.4.1.109" evidence="6"/>
<feature type="domain" description="DUF1736" evidence="19">
    <location>
        <begin position="258"/>
        <end position="329"/>
    </location>
</feature>
<dbReference type="InterPro" id="IPR011990">
    <property type="entry name" value="TPR-like_helical_dom_sf"/>
</dbReference>
<comment type="catalytic activity">
    <reaction evidence="15">
        <text>a di-trans,poly-cis-dolichyl beta-D-mannosyl phosphate + L-seryl-[protein] = 3-O-(alpha-D-mannosyl)-L-seryl-[protein] + a di-trans,poly-cis-dolichyl phosphate + H(+)</text>
        <dbReference type="Rhea" id="RHEA:17377"/>
        <dbReference type="Rhea" id="RHEA-COMP:9863"/>
        <dbReference type="Rhea" id="RHEA-COMP:13546"/>
        <dbReference type="Rhea" id="RHEA-COMP:19498"/>
        <dbReference type="Rhea" id="RHEA-COMP:19501"/>
        <dbReference type="ChEBI" id="CHEBI:15378"/>
        <dbReference type="ChEBI" id="CHEBI:29999"/>
        <dbReference type="ChEBI" id="CHEBI:57683"/>
        <dbReference type="ChEBI" id="CHEBI:58211"/>
        <dbReference type="ChEBI" id="CHEBI:137321"/>
        <dbReference type="EC" id="2.4.1.109"/>
    </reaction>
</comment>
<evidence type="ECO:0000256" key="6">
    <source>
        <dbReference type="ARBA" id="ARBA00012839"/>
    </source>
</evidence>
<dbReference type="PANTHER" id="PTHR44395:SF1">
    <property type="entry name" value="PROTEIN O-MANNOSYL-TRANSFERASE TMTC3"/>
    <property type="match status" value="1"/>
</dbReference>
<feature type="transmembrane region" description="Helical" evidence="18">
    <location>
        <begin position="89"/>
        <end position="107"/>
    </location>
</feature>
<feature type="repeat" description="TPR" evidence="16">
    <location>
        <begin position="596"/>
        <end position="629"/>
    </location>
</feature>
<evidence type="ECO:0000256" key="10">
    <source>
        <dbReference type="ARBA" id="ARBA00022803"/>
    </source>
</evidence>
<accession>E0VDN7</accession>
<dbReference type="UniPathway" id="UPA00378"/>
<evidence type="ECO:0000313" key="20">
    <source>
        <dbReference type="EMBL" id="EEB11493.1"/>
    </source>
</evidence>
<evidence type="ECO:0000256" key="13">
    <source>
        <dbReference type="ARBA" id="ARBA00023136"/>
    </source>
</evidence>
<comment type="similarity">
    <text evidence="5">Belongs to the TMTC family.</text>
</comment>
<dbReference type="GO" id="GO:0004169">
    <property type="term" value="F:dolichyl-phosphate-mannose-protein mannosyltransferase activity"/>
    <property type="evidence" value="ECO:0007669"/>
    <property type="project" value="UniProtKB-EC"/>
</dbReference>
<dbReference type="SMART" id="SM00028">
    <property type="entry name" value="TPR"/>
    <property type="match status" value="8"/>
</dbReference>
<dbReference type="HOGENOM" id="CLU_011615_1_0_1"/>
<dbReference type="EMBL" id="AAZO01001439">
    <property type="status" value="NOT_ANNOTATED_CDS"/>
    <property type="molecule type" value="Genomic_DNA"/>
</dbReference>
<sequence>MAVNTNHCLLLAVVCIVCYYNSLQCGFVFDDISAIKDNRDLRPHTPIKNIFFNDFWGTPMEKEQSHKSYRPLCVLTFRWNYFIHQLEPFGYHLVNLILHLIVCILYYNMCSMFMSNMGSFVSSMLFAVHPIHTEAVTGVVGRAETLSSVFFLSSFIFYTRATKQGLHVGWKSLILSMCCMATAMFCKEQGITIAGVCFVYEVFVAQKIRLTFIQNVAKNVWNKPGHTNVWSSSGSKRLCVLLATTICLLLTRLQIMGSRLPVFTRFDNPASVSPTPVRQLTYNYLVSLNLWLLLFPCDLCCDWTMGTVPLVQSFLDPRNIATIFSYLVLGMLIIIALLSDGKERSILIIMSLTFLALPFLPASNLFFPVGFVIAERVLYIPSMGFCMMVGYGWSLIEKKKSKKIAWIGVSLLLLFHSFKTLTRNWDWESEYSIFMAGLKVNQKNAKLFNNVGHALESQGRFKEALVYFKKAVSVQEDDIGAHINVGRTFNQLKMFKEAEEAYLKAKSLLPKAKPGESYQTRIAPNHLNVFLNLANLIAKNVTRLEEADLLYRQAISMRADYTQAYINRGDILLKLNRTKEAQEVYERALFYDNNNPDIYYNLGVVFLEQGKASQALAYLDKALEFDPDHEQALLNSAILLQELGRVELRKIARDRLLKLLNKDATNERVYFNLGMLAMDDHDVSGAEHWFRLAVQLKDDFRSALFNLALLLADDHRPLEAAPFLNQLVRYHPDHVKGLILLGDIYINNIKDLDAAESCYRKILKLEPENVQGLHNLCVVFVERGNLQKAEGCLKQALKLAPNEEYISRHLKIVQQRLIKQNYSYTSPPSSDSEFFDKNIDSEHEKRKYTMKGNQSKDGDGLSDGSEKKGVKKHVPDFEKTDNDDDDNVVFYENNKVKNKANPTLLANNNNNNNNNNKLKKSYFEEDSYPRKEAVIEATVPSNIVKSKKKRSILSHDLDEVSLS</sequence>
<keyword evidence="22" id="KW-1185">Reference proteome</keyword>
<evidence type="ECO:0000256" key="15">
    <source>
        <dbReference type="ARBA" id="ARBA00045102"/>
    </source>
</evidence>
<dbReference type="GO" id="GO:0005783">
    <property type="term" value="C:endoplasmic reticulum"/>
    <property type="evidence" value="ECO:0007669"/>
    <property type="project" value="UniProtKB-SubCell"/>
</dbReference>
<comment type="catalytic activity">
    <reaction evidence="14">
        <text>a di-trans,poly-cis-dolichyl beta-D-mannosyl phosphate + L-threonyl-[protein] = 3-O-(alpha-D-mannosyl)-L-threonyl-[protein] + a di-trans,poly-cis-dolichyl phosphate + H(+)</text>
        <dbReference type="Rhea" id="RHEA:53396"/>
        <dbReference type="Rhea" id="RHEA-COMP:11060"/>
        <dbReference type="Rhea" id="RHEA-COMP:13547"/>
        <dbReference type="Rhea" id="RHEA-COMP:19498"/>
        <dbReference type="Rhea" id="RHEA-COMP:19501"/>
        <dbReference type="ChEBI" id="CHEBI:15378"/>
        <dbReference type="ChEBI" id="CHEBI:30013"/>
        <dbReference type="ChEBI" id="CHEBI:57683"/>
        <dbReference type="ChEBI" id="CHEBI:58211"/>
        <dbReference type="ChEBI" id="CHEBI:137323"/>
        <dbReference type="EC" id="2.4.1.109"/>
    </reaction>
</comment>
<dbReference type="AlphaFoldDB" id="E0VDN7"/>
<dbReference type="Gene3D" id="1.25.40.10">
    <property type="entry name" value="Tetratricopeptide repeat domain"/>
    <property type="match status" value="4"/>
</dbReference>
<dbReference type="PROSITE" id="PS50005">
    <property type="entry name" value="TPR"/>
    <property type="match status" value="5"/>
</dbReference>
<reference evidence="21" key="3">
    <citation type="submission" date="2020-05" db="UniProtKB">
        <authorList>
            <consortium name="EnsemblMetazoa"/>
        </authorList>
    </citation>
    <scope>IDENTIFICATION</scope>
    <source>
        <strain evidence="21">USDA</strain>
    </source>
</reference>
<keyword evidence="13 18" id="KW-0472">Membrane</keyword>
<evidence type="ECO:0000256" key="12">
    <source>
        <dbReference type="ARBA" id="ARBA00022989"/>
    </source>
</evidence>
<dbReference type="Proteomes" id="UP000009046">
    <property type="component" value="Unassembled WGS sequence"/>
</dbReference>
<keyword evidence="10 16" id="KW-0802">TPR repeat</keyword>
<keyword evidence="8 18" id="KW-0812">Transmembrane</keyword>
<evidence type="ECO:0000256" key="9">
    <source>
        <dbReference type="ARBA" id="ARBA00022737"/>
    </source>
</evidence>